<gene>
    <name evidence="1" type="ORF">ACFO3L_04045</name>
</gene>
<name>A0ABV9M1Z1_9ENTE</name>
<dbReference type="EMBL" id="JBHSGT010000022">
    <property type="protein sequence ID" value="MFC4709806.1"/>
    <property type="molecule type" value="Genomic_DNA"/>
</dbReference>
<protein>
    <submittedName>
        <fullName evidence="1">Uncharacterized protein</fullName>
    </submittedName>
</protein>
<dbReference type="Proteomes" id="UP001596026">
    <property type="component" value="Unassembled WGS sequence"/>
</dbReference>
<evidence type="ECO:0000313" key="2">
    <source>
        <dbReference type="Proteomes" id="UP001596026"/>
    </source>
</evidence>
<organism evidence="1 2">
    <name type="scientific">Enterococcus eurekensis</name>
    <dbReference type="NCBI Taxonomy" id="1159753"/>
    <lineage>
        <taxon>Bacteria</taxon>
        <taxon>Bacillati</taxon>
        <taxon>Bacillota</taxon>
        <taxon>Bacilli</taxon>
        <taxon>Lactobacillales</taxon>
        <taxon>Enterococcaceae</taxon>
        <taxon>Enterococcus</taxon>
    </lineage>
</organism>
<keyword evidence="2" id="KW-1185">Reference proteome</keyword>
<evidence type="ECO:0000313" key="1">
    <source>
        <dbReference type="EMBL" id="MFC4709806.1"/>
    </source>
</evidence>
<comment type="caution">
    <text evidence="1">The sequence shown here is derived from an EMBL/GenBank/DDBJ whole genome shotgun (WGS) entry which is preliminary data.</text>
</comment>
<accession>A0ABV9M1Z1</accession>
<reference evidence="2" key="1">
    <citation type="journal article" date="2019" name="Int. J. Syst. Evol. Microbiol.">
        <title>The Global Catalogue of Microorganisms (GCM) 10K type strain sequencing project: providing services to taxonomists for standard genome sequencing and annotation.</title>
        <authorList>
            <consortium name="The Broad Institute Genomics Platform"/>
            <consortium name="The Broad Institute Genome Sequencing Center for Infectious Disease"/>
            <person name="Wu L."/>
            <person name="Ma J."/>
        </authorList>
    </citation>
    <scope>NUCLEOTIDE SEQUENCE [LARGE SCALE GENOMIC DNA]</scope>
    <source>
        <strain evidence="2">CGMCC 1.19061</strain>
    </source>
</reference>
<sequence length="43" mass="4970">MDLKEEQNNVSQIFFAVMQKQSNAVFATQTQIESFLTKLFADK</sequence>
<proteinExistence type="predicted"/>
<dbReference type="RefSeq" id="WP_379964106.1">
    <property type="nucleotide sequence ID" value="NZ_JBHSGT010000022.1"/>
</dbReference>